<name>A0A292GRU6_9HYPH</name>
<dbReference type="NCBIfam" id="TIGR02293">
    <property type="entry name" value="TAS_TIGR02293"/>
    <property type="match status" value="1"/>
</dbReference>
<dbReference type="AlphaFoldDB" id="A0A292GRU6"/>
<sequence length="137" mass="15095">MTPDPKEVAELLDIQADSWLGIAEAVEAGLPVIALDAISWMIARNDWAFSYKIVSRGTLRRRRKAGRLSPVESDKVARLVRAYLIALDFFSGSEHAARMHLLNPKTRLADRSPADLVIASDAGLVALIEVLESSRRS</sequence>
<dbReference type="InterPro" id="IPR011979">
    <property type="entry name" value="Antitox_Xre"/>
</dbReference>
<protein>
    <recommendedName>
        <fullName evidence="1">Antitoxin Xre-like helix-turn-helix domain-containing protein</fullName>
    </recommendedName>
</protein>
<dbReference type="Pfam" id="PF20432">
    <property type="entry name" value="Xre-like-HTH"/>
    <property type="match status" value="1"/>
</dbReference>
<dbReference type="EMBL" id="LC171369">
    <property type="protein sequence ID" value="BBA74300.1"/>
    <property type="molecule type" value="Genomic_DNA"/>
</dbReference>
<evidence type="ECO:0000313" key="2">
    <source>
        <dbReference type="EMBL" id="BBA74300.1"/>
    </source>
</evidence>
<organism evidence="2">
    <name type="scientific">Ochrobactrum sp. PW1</name>
    <dbReference type="NCBI Taxonomy" id="1882222"/>
    <lineage>
        <taxon>Bacteria</taxon>
        <taxon>Pseudomonadati</taxon>
        <taxon>Pseudomonadota</taxon>
        <taxon>Alphaproteobacteria</taxon>
        <taxon>Hyphomicrobiales</taxon>
        <taxon>Brucellaceae</taxon>
        <taxon>Brucella/Ochrobactrum group</taxon>
        <taxon>Ochrobactrum</taxon>
    </lineage>
</organism>
<evidence type="ECO:0000259" key="1">
    <source>
        <dbReference type="Pfam" id="PF20432"/>
    </source>
</evidence>
<accession>A0A292GRU6</accession>
<reference evidence="2" key="1">
    <citation type="submission" date="2016-07" db="EMBL/GenBank/DDBJ databases">
        <title>Genomics reveals synergistic degradation of pyrene by five bacteria in a mangrove sediment-derived bacterial consortium.</title>
        <authorList>
            <person name="Wanapaisan P."/>
            <person name="Vejarano F."/>
            <person name="Chakraborty J."/>
            <person name="Shintani M."/>
            <person name="Muangchinda C."/>
            <person name="Laothamteep N."/>
            <person name="Suzuki-Minakuchi C."/>
            <person name="Inoue K."/>
            <person name="Nojiri H."/>
            <person name="Pinyakong O."/>
        </authorList>
    </citation>
    <scope>NUCLEOTIDE SEQUENCE</scope>
    <source>
        <strain evidence="2">PW1</strain>
    </source>
</reference>
<dbReference type="GO" id="GO:0003677">
    <property type="term" value="F:DNA binding"/>
    <property type="evidence" value="ECO:0007669"/>
    <property type="project" value="InterPro"/>
</dbReference>
<feature type="domain" description="Antitoxin Xre-like helix-turn-helix" evidence="1">
    <location>
        <begin position="23"/>
        <end position="81"/>
    </location>
</feature>
<dbReference type="InterPro" id="IPR046847">
    <property type="entry name" value="Xre-like_HTH"/>
</dbReference>
<proteinExistence type="predicted"/>